<dbReference type="EMBL" id="HBNS01015727">
    <property type="protein sequence ID" value="CAE4602805.1"/>
    <property type="molecule type" value="Transcribed_RNA"/>
</dbReference>
<dbReference type="Gene3D" id="6.10.140.530">
    <property type="match status" value="2"/>
</dbReference>
<evidence type="ECO:0000256" key="2">
    <source>
        <dbReference type="SAM" id="Phobius"/>
    </source>
</evidence>
<feature type="domain" description="Helicase-associated" evidence="3">
    <location>
        <begin position="239"/>
        <end position="305"/>
    </location>
</feature>
<dbReference type="PANTHER" id="PTHR33418">
    <property type="entry name" value="HELICASE-ASSOCIATED"/>
    <property type="match status" value="1"/>
</dbReference>
<feature type="region of interest" description="Disordered" evidence="1">
    <location>
        <begin position="126"/>
        <end position="152"/>
    </location>
</feature>
<evidence type="ECO:0000259" key="3">
    <source>
        <dbReference type="Pfam" id="PF03457"/>
    </source>
</evidence>
<feature type="transmembrane region" description="Helical" evidence="2">
    <location>
        <begin position="512"/>
        <end position="530"/>
    </location>
</feature>
<dbReference type="InterPro" id="IPR005114">
    <property type="entry name" value="Helicase_assoc"/>
</dbReference>
<feature type="transmembrane region" description="Helical" evidence="2">
    <location>
        <begin position="558"/>
        <end position="576"/>
    </location>
</feature>
<feature type="region of interest" description="Disordered" evidence="1">
    <location>
        <begin position="191"/>
        <end position="227"/>
    </location>
</feature>
<keyword evidence="2" id="KW-0812">Transmembrane</keyword>
<sequence length="620" mass="70428">MMDCTDDCFPEENVISTDACYGGGKVQQQKKAEGCYSSVSHYPVAAEGHRDNLSALSCSTPELSGQQLDGFLDFAFDKDHSAFSNDWKEQPSDPLHEAFYESLGTIPEDKDLSLHDSVDPISIGMQNAFRSDGRKDQSYEPRPETLHDPFEPTPINIPNIHIVKEVPLSHPLLNPTLMENLKALMGPLKKVVSPQTVSRASPPVDRRENSSPDGTRSTCSSTSTRSAPALPEIQSYQLDQWNDRYYELIEYKRKYGHCNVPYDWKENKPLSQWVKCQRGQQKLKQEGKHNTLADHCQRLLDKIGFLWDVREASWFTRYEELAKFHKTHGHVRVSKTNPKQKPLAVWLKRQRRDCRKYLSGDRIAGTTPERINKLAALGAVKIDNVPLPSSSSSSSSKEDEAMGVCAEYDFCPSMNSQQQYVLEYSLPVVLPDMFYLGHMSKYGLVWSFTVVVGHTIETMLTNFGKPASRPYAFPLIMPLQHHLLDCGWLHSIITGTLLVPERFGAGNENRISSLWMGVILIQTLPIYLTVSLKSDFKKNVLITIKPEATKQSKRSMGLIIRECFLWYITATPWILFANQYVHTHTIGHHLWVTGLLLFNAVPFILYRAYLIRFPAAKFAR</sequence>
<dbReference type="Pfam" id="PF03457">
    <property type="entry name" value="HA"/>
    <property type="match status" value="2"/>
</dbReference>
<keyword evidence="2" id="KW-1133">Transmembrane helix</keyword>
<proteinExistence type="predicted"/>
<feature type="compositionally biased region" description="Basic and acidic residues" evidence="1">
    <location>
        <begin position="131"/>
        <end position="150"/>
    </location>
</feature>
<feature type="compositionally biased region" description="Low complexity" evidence="1">
    <location>
        <begin position="215"/>
        <end position="226"/>
    </location>
</feature>
<feature type="domain" description="Helicase-associated" evidence="3">
    <location>
        <begin position="311"/>
        <end position="378"/>
    </location>
</feature>
<protein>
    <recommendedName>
        <fullName evidence="3">Helicase-associated domain-containing protein</fullName>
    </recommendedName>
</protein>
<evidence type="ECO:0000313" key="5">
    <source>
        <dbReference type="EMBL" id="CAE4602805.1"/>
    </source>
</evidence>
<feature type="transmembrane region" description="Helical" evidence="2">
    <location>
        <begin position="588"/>
        <end position="610"/>
    </location>
</feature>
<dbReference type="AlphaFoldDB" id="A0A6V2E9M7"/>
<keyword evidence="2" id="KW-0472">Membrane</keyword>
<evidence type="ECO:0000313" key="4">
    <source>
        <dbReference type="EMBL" id="CAE4602803.1"/>
    </source>
</evidence>
<dbReference type="EMBL" id="HBNS01015726">
    <property type="protein sequence ID" value="CAE4602803.1"/>
    <property type="molecule type" value="Transcribed_RNA"/>
</dbReference>
<gene>
    <name evidence="4" type="ORF">DBRI00130_LOCUS12611</name>
    <name evidence="5" type="ORF">DBRI00130_LOCUS12612</name>
</gene>
<accession>A0A6V2E9M7</accession>
<evidence type="ECO:0000256" key="1">
    <source>
        <dbReference type="SAM" id="MobiDB-lite"/>
    </source>
</evidence>
<reference evidence="4" key="1">
    <citation type="submission" date="2021-01" db="EMBL/GenBank/DDBJ databases">
        <authorList>
            <person name="Corre E."/>
            <person name="Pelletier E."/>
            <person name="Niang G."/>
            <person name="Scheremetjew M."/>
            <person name="Finn R."/>
            <person name="Kale V."/>
            <person name="Holt S."/>
            <person name="Cochrane G."/>
            <person name="Meng A."/>
            <person name="Brown T."/>
            <person name="Cohen L."/>
        </authorList>
    </citation>
    <scope>NUCLEOTIDE SEQUENCE</scope>
    <source>
        <strain evidence="4">GSO104</strain>
    </source>
</reference>
<name>A0A6V2E9M7_9STRA</name>
<organism evidence="4">
    <name type="scientific">Ditylum brightwellii</name>
    <dbReference type="NCBI Taxonomy" id="49249"/>
    <lineage>
        <taxon>Eukaryota</taxon>
        <taxon>Sar</taxon>
        <taxon>Stramenopiles</taxon>
        <taxon>Ochrophyta</taxon>
        <taxon>Bacillariophyta</taxon>
        <taxon>Mediophyceae</taxon>
        <taxon>Lithodesmiophycidae</taxon>
        <taxon>Lithodesmiales</taxon>
        <taxon>Lithodesmiaceae</taxon>
        <taxon>Ditylum</taxon>
    </lineage>
</organism>
<dbReference type="PANTHER" id="PTHR33418:SF1">
    <property type="entry name" value="HELICASE-ASSOCIATED DOMAIN-CONTAINING PROTEIN"/>
    <property type="match status" value="1"/>
</dbReference>